<evidence type="ECO:0000256" key="2">
    <source>
        <dbReference type="SAM" id="Phobius"/>
    </source>
</evidence>
<evidence type="ECO:0000313" key="4">
    <source>
        <dbReference type="Proteomes" id="UP000521872"/>
    </source>
</evidence>
<keyword evidence="2" id="KW-0812">Transmembrane</keyword>
<sequence>MSKSIPQVFVDDSDPRIIYTGPQDAWVAQAEINTAPQPRTLADRPPFYGTRHLINSLNASLSYIFNGNGTKQFKSPRNFDAFINYKHRNNVTAVFSGGDPSEASPGGAPQPSGTSLPAFDDLFYTPSSIIDSELQEEDVAYSSDMVNVTAANTLGLAVPGNMVDFTFNGTSMALYATQQLGNNIPVGLSYHIDDGPFINFTLVVPSTIEESQNNQLIVQTAQYGRGLHHFHLDFLGGPSNQIILIDNIIAQNNPNTQKLVGLQVFPPVPSSSSSRSSNSQSTATLFTSLISSTRITHRIGQGAIIAIVVTLTLVILTVSIMVLKWRSRRPQSATGNTDLEGSEAMRVTPFIPTTFARRMTNTPSKRTPGLPPNPIRDTENISKANRRVVPLSYAVHTRASALEGPIPAPAAAPEAAPASPTTQDDTEEPIYRIHEDGGSVREVPSTVRGRRQIIDLPPLYSSNFGRRHQEATEEPNTGGQ</sequence>
<feature type="compositionally biased region" description="Low complexity" evidence="1">
    <location>
        <begin position="409"/>
        <end position="420"/>
    </location>
</feature>
<organism evidence="3 4">
    <name type="scientific">Agrocybe pediades</name>
    <dbReference type="NCBI Taxonomy" id="84607"/>
    <lineage>
        <taxon>Eukaryota</taxon>
        <taxon>Fungi</taxon>
        <taxon>Dikarya</taxon>
        <taxon>Basidiomycota</taxon>
        <taxon>Agaricomycotina</taxon>
        <taxon>Agaricomycetes</taxon>
        <taxon>Agaricomycetidae</taxon>
        <taxon>Agaricales</taxon>
        <taxon>Agaricineae</taxon>
        <taxon>Strophariaceae</taxon>
        <taxon>Agrocybe</taxon>
    </lineage>
</organism>
<reference evidence="3 4" key="1">
    <citation type="submission" date="2019-12" db="EMBL/GenBank/DDBJ databases">
        <authorList>
            <person name="Floudas D."/>
            <person name="Bentzer J."/>
            <person name="Ahren D."/>
            <person name="Johansson T."/>
            <person name="Persson P."/>
            <person name="Tunlid A."/>
        </authorList>
    </citation>
    <scope>NUCLEOTIDE SEQUENCE [LARGE SCALE GENOMIC DNA]</scope>
    <source>
        <strain evidence="3 4">CBS 102.39</strain>
    </source>
</reference>
<feature type="region of interest" description="Disordered" evidence="1">
    <location>
        <begin position="405"/>
        <end position="480"/>
    </location>
</feature>
<evidence type="ECO:0000256" key="1">
    <source>
        <dbReference type="SAM" id="MobiDB-lite"/>
    </source>
</evidence>
<dbReference type="Proteomes" id="UP000521872">
    <property type="component" value="Unassembled WGS sequence"/>
</dbReference>
<evidence type="ECO:0000313" key="3">
    <source>
        <dbReference type="EMBL" id="KAF4613028.1"/>
    </source>
</evidence>
<accession>A0A8H4QLA9</accession>
<feature type="transmembrane region" description="Helical" evidence="2">
    <location>
        <begin position="302"/>
        <end position="323"/>
    </location>
</feature>
<proteinExistence type="predicted"/>
<dbReference type="EMBL" id="JAACJL010000046">
    <property type="protein sequence ID" value="KAF4613028.1"/>
    <property type="molecule type" value="Genomic_DNA"/>
</dbReference>
<feature type="region of interest" description="Disordered" evidence="1">
    <location>
        <begin position="359"/>
        <end position="378"/>
    </location>
</feature>
<feature type="compositionally biased region" description="Basic and acidic residues" evidence="1">
    <location>
        <begin position="429"/>
        <end position="439"/>
    </location>
</feature>
<dbReference type="AlphaFoldDB" id="A0A8H4QLA9"/>
<gene>
    <name evidence="3" type="ORF">D9613_010707</name>
</gene>
<keyword evidence="4" id="KW-1185">Reference proteome</keyword>
<protein>
    <submittedName>
        <fullName evidence="3">Uncharacterized protein</fullName>
    </submittedName>
</protein>
<comment type="caution">
    <text evidence="3">The sequence shown here is derived from an EMBL/GenBank/DDBJ whole genome shotgun (WGS) entry which is preliminary data.</text>
</comment>
<keyword evidence="2" id="KW-0472">Membrane</keyword>
<keyword evidence="2" id="KW-1133">Transmembrane helix</keyword>
<name>A0A8H4QLA9_9AGAR</name>